<evidence type="ECO:0000259" key="3">
    <source>
        <dbReference type="PROSITE" id="PS51272"/>
    </source>
</evidence>
<accession>A0A7Y6C273</accession>
<dbReference type="PANTHER" id="PTHR48148">
    <property type="entry name" value="KERATINOCYTE PROLINE-RICH PROTEIN"/>
    <property type="match status" value="1"/>
</dbReference>
<feature type="domain" description="SLH" evidence="3">
    <location>
        <begin position="536"/>
        <end position="593"/>
    </location>
</feature>
<evidence type="ECO:0000256" key="1">
    <source>
        <dbReference type="SAM" id="MobiDB-lite"/>
    </source>
</evidence>
<keyword evidence="2" id="KW-0732">Signal</keyword>
<dbReference type="Pfam" id="PF02368">
    <property type="entry name" value="Big_2"/>
    <property type="match status" value="1"/>
</dbReference>
<evidence type="ECO:0000313" key="5">
    <source>
        <dbReference type="Proteomes" id="UP000526125"/>
    </source>
</evidence>
<reference evidence="4 5" key="1">
    <citation type="submission" date="2020-05" db="EMBL/GenBank/DDBJ databases">
        <title>Genome Sequencing of Type Strains.</title>
        <authorList>
            <person name="Lemaire J.F."/>
            <person name="Inderbitzin P."/>
            <person name="Gregorio O.A."/>
            <person name="Collins S.B."/>
            <person name="Wespe N."/>
            <person name="Knight-Connoni V."/>
        </authorList>
    </citation>
    <scope>NUCLEOTIDE SEQUENCE [LARGE SCALE GENOMIC DNA]</scope>
    <source>
        <strain evidence="4 5">LMG 21957</strain>
    </source>
</reference>
<feature type="compositionally biased region" description="Pro residues" evidence="1">
    <location>
        <begin position="413"/>
        <end position="501"/>
    </location>
</feature>
<sequence>MKLHKKASLFLSVLLLSPMVLPTTSIYNFNGSGNIAFAAEPQANSIYIIGPGVFSPNRELQLTANGMMSDSSITDISSTATWNSDNEAVATVSPGGIVTGVTVGTANITASRDGKVSSTFPVTVTWATYQKLQDTKDALELPFTGGQTEDNVTSKINLPTQMENVFLSWSSSEPTIIANDGNVKRPPYVGGDKQVTLTATLRAGSEAPVTKEFILNVVKAEPAPEDKLREALDELRITYYYGDTAEGVRSSEVGLPIGGKYGSSISWVSSDPSIISSGGRVYRTLDDMDHVVKLTGRVYVDGVFETRDFFVNVRYINRDKMITSFALDEHVGVIDEDNKTITFDIPRGASDKSMIVTYTAKGLQVLDNGIMMTSGVYKLYPFFVKNYSVTVTDEMLNPVHYKLVFTGESTTPGPTPVPSPTPAPVPTPTPVPSPVPTPTPSPTPTPAPTPSPVPTPAPSPAPTPTPSPLPAPSPTPTPVPSPTPTPVPSPIPAPTPTPVPTPTTTDSGFNKDIFKPGTSATQILESKINDALKNQGNVFKPIDIKNHWAEQTIDIFTKLNIIKGYEDKTIRPNQDMSRGEFVGILSRIFDVGGTKQVALKDIKGHWAEDAIVQFTQAGIIRGNGNGTFKPNKAITREEMAVILSKIVDFQGVTQNKMDNSNPIQMVAQAGVIQGNGNGDLNAKGTASRAEALQLILNTLKLNSKIKTMLELL</sequence>
<keyword evidence="5" id="KW-1185">Reference proteome</keyword>
<feature type="domain" description="SLH" evidence="3">
    <location>
        <begin position="594"/>
        <end position="657"/>
    </location>
</feature>
<dbReference type="InterPro" id="IPR008964">
    <property type="entry name" value="Invasin/intimin_cell_adhesion"/>
</dbReference>
<dbReference type="Pfam" id="PF20578">
    <property type="entry name" value="aBig_2"/>
    <property type="match status" value="2"/>
</dbReference>
<dbReference type="RefSeq" id="WP_175398311.1">
    <property type="nucleotide sequence ID" value="NZ_JABMCB010000201.1"/>
</dbReference>
<dbReference type="InterPro" id="IPR001119">
    <property type="entry name" value="SLH_dom"/>
</dbReference>
<feature type="chain" id="PRO_5039456174" description="SLH domain-containing protein" evidence="2">
    <location>
        <begin position="23"/>
        <end position="712"/>
    </location>
</feature>
<protein>
    <recommendedName>
        <fullName evidence="3">SLH domain-containing protein</fullName>
    </recommendedName>
</protein>
<dbReference type="Pfam" id="PF00395">
    <property type="entry name" value="SLH"/>
    <property type="match status" value="3"/>
</dbReference>
<organism evidence="4 5">
    <name type="scientific">Paenibacillus xylanilyticus</name>
    <dbReference type="NCBI Taxonomy" id="248903"/>
    <lineage>
        <taxon>Bacteria</taxon>
        <taxon>Bacillati</taxon>
        <taxon>Bacillota</taxon>
        <taxon>Bacilli</taxon>
        <taxon>Bacillales</taxon>
        <taxon>Paenibacillaceae</taxon>
        <taxon>Paenibacillus</taxon>
    </lineage>
</organism>
<name>A0A7Y6C273_9BACL</name>
<dbReference type="Proteomes" id="UP000526125">
    <property type="component" value="Unassembled WGS sequence"/>
</dbReference>
<feature type="signal peptide" evidence="2">
    <location>
        <begin position="1"/>
        <end position="22"/>
    </location>
</feature>
<gene>
    <name evidence="4" type="ORF">HP552_26350</name>
</gene>
<proteinExistence type="predicted"/>
<dbReference type="PANTHER" id="PTHR48148:SF3">
    <property type="entry name" value="KERATINOCYTE PROLINE-RICH PROTEIN"/>
    <property type="match status" value="1"/>
</dbReference>
<dbReference type="InterPro" id="IPR003343">
    <property type="entry name" value="Big_2"/>
</dbReference>
<evidence type="ECO:0000256" key="2">
    <source>
        <dbReference type="SAM" id="SignalP"/>
    </source>
</evidence>
<dbReference type="SUPFAM" id="SSF49373">
    <property type="entry name" value="Invasin/intimin cell-adhesion fragments"/>
    <property type="match status" value="1"/>
</dbReference>
<dbReference type="InterPro" id="IPR046780">
    <property type="entry name" value="aBig_2"/>
</dbReference>
<dbReference type="PROSITE" id="PS51272">
    <property type="entry name" value="SLH"/>
    <property type="match status" value="2"/>
</dbReference>
<dbReference type="SMART" id="SM00635">
    <property type="entry name" value="BID_2"/>
    <property type="match status" value="1"/>
</dbReference>
<evidence type="ECO:0000313" key="4">
    <source>
        <dbReference type="EMBL" id="NUU78738.1"/>
    </source>
</evidence>
<dbReference type="EMBL" id="JABMCB010000201">
    <property type="protein sequence ID" value="NUU78738.1"/>
    <property type="molecule type" value="Genomic_DNA"/>
</dbReference>
<dbReference type="AlphaFoldDB" id="A0A7Y6C273"/>
<comment type="caution">
    <text evidence="4">The sequence shown here is derived from an EMBL/GenBank/DDBJ whole genome shotgun (WGS) entry which is preliminary data.</text>
</comment>
<feature type="region of interest" description="Disordered" evidence="1">
    <location>
        <begin position="410"/>
        <end position="511"/>
    </location>
</feature>
<dbReference type="Gene3D" id="2.60.40.1080">
    <property type="match status" value="1"/>
</dbReference>